<evidence type="ECO:0000313" key="3">
    <source>
        <dbReference type="EMBL" id="NMO95226.1"/>
    </source>
</evidence>
<keyword evidence="4" id="KW-1185">Reference proteome</keyword>
<sequence length="378" mass="41871">MRKVAVVTPGSFVIPSVRSSSVERVIEQVVPLARHELDIRIYGTIGKGLPLKSELHGVPCIRLPSGSYLQSLVRNLKMWGPDVIEVNNRPLAVQKLKAKMPGVKVVLNLHSNTFIRPPYLRQIQLQTALEQADGLIVNSRYLKEFVESGFRGERPQILINPLGVKLEDFSPRHTPASEAIRAARLERLGLLGKKIILFVGRLMPEKGVHHLIAAMPDILAEHPDTHLLVIGSAGYSSDRETAYVKKLKSAARPLKSWITFLSYIPFPSLALWYTMADLVVVPSSTREAFGLVNVEAMAAAVPVVAARSGGIPEVIEEGVSGFLVPPESLPEGLVQPITRLLGDEELRCRLGTAGRESCRQQFRWDLTAQRWADFMQHI</sequence>
<name>A0A848M3Q6_PAELE</name>
<dbReference type="InterPro" id="IPR001296">
    <property type="entry name" value="Glyco_trans_1"/>
</dbReference>
<reference evidence="3 4" key="1">
    <citation type="submission" date="2020-04" db="EMBL/GenBank/DDBJ databases">
        <title>Paenibacillus algicola sp. nov., a novel marine bacterium producing alginate lyase.</title>
        <authorList>
            <person name="Huang H."/>
        </authorList>
    </citation>
    <scope>NUCLEOTIDE SEQUENCE [LARGE SCALE GENOMIC DNA]</scope>
    <source>
        <strain evidence="3 4">L7-75</strain>
    </source>
</reference>
<dbReference type="PANTHER" id="PTHR45947">
    <property type="entry name" value="SULFOQUINOVOSYL TRANSFERASE SQD2"/>
    <property type="match status" value="1"/>
</dbReference>
<dbReference type="EMBL" id="JABBPN010000003">
    <property type="protein sequence ID" value="NMO95226.1"/>
    <property type="molecule type" value="Genomic_DNA"/>
</dbReference>
<dbReference type="CDD" id="cd03801">
    <property type="entry name" value="GT4_PimA-like"/>
    <property type="match status" value="1"/>
</dbReference>
<comment type="caution">
    <text evidence="3">The sequence shown here is derived from an EMBL/GenBank/DDBJ whole genome shotgun (WGS) entry which is preliminary data.</text>
</comment>
<dbReference type="InterPro" id="IPR028098">
    <property type="entry name" value="Glyco_trans_4-like_N"/>
</dbReference>
<evidence type="ECO:0000259" key="1">
    <source>
        <dbReference type="Pfam" id="PF00534"/>
    </source>
</evidence>
<proteinExistence type="predicted"/>
<dbReference type="GO" id="GO:0016757">
    <property type="term" value="F:glycosyltransferase activity"/>
    <property type="evidence" value="ECO:0007669"/>
    <property type="project" value="InterPro"/>
</dbReference>
<feature type="domain" description="Glycosyltransferase subfamily 4-like N-terminal" evidence="2">
    <location>
        <begin position="52"/>
        <end position="164"/>
    </location>
</feature>
<dbReference type="PANTHER" id="PTHR45947:SF3">
    <property type="entry name" value="SULFOQUINOVOSYL TRANSFERASE SQD2"/>
    <property type="match status" value="1"/>
</dbReference>
<feature type="domain" description="Glycosyl transferase family 1" evidence="1">
    <location>
        <begin position="192"/>
        <end position="356"/>
    </location>
</feature>
<dbReference type="Proteomes" id="UP000565468">
    <property type="component" value="Unassembled WGS sequence"/>
</dbReference>
<dbReference type="Pfam" id="PF13439">
    <property type="entry name" value="Glyco_transf_4"/>
    <property type="match status" value="1"/>
</dbReference>
<dbReference type="Gene3D" id="3.40.50.2000">
    <property type="entry name" value="Glycogen Phosphorylase B"/>
    <property type="match status" value="2"/>
</dbReference>
<dbReference type="InterPro" id="IPR050194">
    <property type="entry name" value="Glycosyltransferase_grp1"/>
</dbReference>
<accession>A0A848M3Q6</accession>
<gene>
    <name evidence="3" type="ORF">HII30_05415</name>
</gene>
<organism evidence="3 4">
    <name type="scientific">Paenibacillus lemnae</name>
    <dbReference type="NCBI Taxonomy" id="1330551"/>
    <lineage>
        <taxon>Bacteria</taxon>
        <taxon>Bacillati</taxon>
        <taxon>Bacillota</taxon>
        <taxon>Bacilli</taxon>
        <taxon>Bacillales</taxon>
        <taxon>Paenibacillaceae</taxon>
        <taxon>Paenibacillus</taxon>
    </lineage>
</organism>
<dbReference type="SUPFAM" id="SSF53756">
    <property type="entry name" value="UDP-Glycosyltransferase/glycogen phosphorylase"/>
    <property type="match status" value="1"/>
</dbReference>
<evidence type="ECO:0000259" key="2">
    <source>
        <dbReference type="Pfam" id="PF13439"/>
    </source>
</evidence>
<protein>
    <submittedName>
        <fullName evidence="3">Glycosyltransferase family 4 protein</fullName>
    </submittedName>
</protein>
<keyword evidence="3" id="KW-0808">Transferase</keyword>
<dbReference type="RefSeq" id="WP_169503972.1">
    <property type="nucleotide sequence ID" value="NZ_JABBPN010000003.1"/>
</dbReference>
<dbReference type="AlphaFoldDB" id="A0A848M3Q6"/>
<dbReference type="Pfam" id="PF00534">
    <property type="entry name" value="Glycos_transf_1"/>
    <property type="match status" value="1"/>
</dbReference>
<evidence type="ECO:0000313" key="4">
    <source>
        <dbReference type="Proteomes" id="UP000565468"/>
    </source>
</evidence>